<dbReference type="InterPro" id="IPR039008">
    <property type="entry name" value="IF_rod_dom"/>
</dbReference>
<dbReference type="PANTHER" id="PTHR45721">
    <property type="entry name" value="LAMIN DM0-RELATED"/>
    <property type="match status" value="1"/>
</dbReference>
<feature type="coiled-coil region" evidence="3">
    <location>
        <begin position="183"/>
        <end position="224"/>
    </location>
</feature>
<dbReference type="SUPFAM" id="SSF64593">
    <property type="entry name" value="Intermediate filament protein, coiled coil region"/>
    <property type="match status" value="2"/>
</dbReference>
<dbReference type="GO" id="GO:0005882">
    <property type="term" value="C:intermediate filament"/>
    <property type="evidence" value="ECO:0007669"/>
    <property type="project" value="UniProtKB-KW"/>
</dbReference>
<evidence type="ECO:0000256" key="3">
    <source>
        <dbReference type="SAM" id="Coils"/>
    </source>
</evidence>
<dbReference type="STRING" id="1611254.A0A2G5SYS3"/>
<dbReference type="GO" id="GO:0051664">
    <property type="term" value="P:nuclear pore localization"/>
    <property type="evidence" value="ECO:0007669"/>
    <property type="project" value="TreeGrafter"/>
</dbReference>
<dbReference type="EMBL" id="PDUG01000006">
    <property type="protein sequence ID" value="PIC20059.1"/>
    <property type="molecule type" value="Genomic_DNA"/>
</dbReference>
<feature type="domain" description="IF rod" evidence="5">
    <location>
        <begin position="73"/>
        <end position="426"/>
    </location>
</feature>
<feature type="coiled-coil region" evidence="3">
    <location>
        <begin position="370"/>
        <end position="425"/>
    </location>
</feature>
<evidence type="ECO:0000313" key="7">
    <source>
        <dbReference type="Proteomes" id="UP000230233"/>
    </source>
</evidence>
<evidence type="ECO:0008006" key="8">
    <source>
        <dbReference type="Google" id="ProtNLM"/>
    </source>
</evidence>
<dbReference type="Gene3D" id="2.60.40.1260">
    <property type="entry name" value="Lamin Tail domain"/>
    <property type="match status" value="1"/>
</dbReference>
<evidence type="ECO:0000259" key="4">
    <source>
        <dbReference type="PROSITE" id="PS51841"/>
    </source>
</evidence>
<dbReference type="SUPFAM" id="SSF74853">
    <property type="entry name" value="Lamin A/C globular tail domain"/>
    <property type="match status" value="1"/>
</dbReference>
<reference evidence="7" key="1">
    <citation type="submission" date="2017-10" db="EMBL/GenBank/DDBJ databases">
        <title>Rapid genome shrinkage in a self-fertile nematode reveals novel sperm competition proteins.</title>
        <authorList>
            <person name="Yin D."/>
            <person name="Schwarz E.M."/>
            <person name="Thomas C.G."/>
            <person name="Felde R.L."/>
            <person name="Korf I.F."/>
            <person name="Cutter A.D."/>
            <person name="Schartner C.M."/>
            <person name="Ralston E.J."/>
            <person name="Meyer B.J."/>
            <person name="Haag E.S."/>
        </authorList>
    </citation>
    <scope>NUCLEOTIDE SEQUENCE [LARGE SCALE GENOMIC DNA]</scope>
    <source>
        <strain evidence="7">JU1422</strain>
    </source>
</reference>
<keyword evidence="7" id="KW-1185">Reference proteome</keyword>
<dbReference type="SMART" id="SM01391">
    <property type="entry name" value="Filament"/>
    <property type="match status" value="1"/>
</dbReference>
<sequence>MFSFKSFFCFCFYYESVDFQIATMKTARRAFNPVLAKIIESGTALPSGITSTGALSGFAQQAANTLRDNRNREKQEIADLNNRLARYIEKVRFLEAQNRVLDADIGLFRQAAYIHSERIAVYYEAEKTSLVTLSREHDQKTSTHKQDIRRLEPEIATARKNWESSVEHRRSLRLEKRTQLKRLSGIEAENAFVKRLINESEEEKSHLQAEISRIRAEIKKILAKRDKERSGVSRHQQSAQDLLKKLNASISSHEIAIREEINNARRDSTDKNREYFHRELHLAMKEIRDQFDSNAKSSRKTWEEWYKKKITHIKEAGKKFETSQIQAREEVIRIRVFVNELRTKIADADTMSSQLAKRIEEMKYRADEELRMFEHALNEKEFNVNKMKEECMRMQVMIENLLEYQTNLRNEITHYRKLIDNAENLRTTYQSNFVIDTPSPVMRNTTSYHSNGSAFTMNVRDSHDHVIHHDSYEISNTSRESYDISNLSSINSQQFRSYSRGDVKLIEHKDESIVIENSNNYKSKDLSNWKLHHYVDGALRGTFIFPVATHIHPLEKISIHSLASANLLDELFATQIYSFDFSKRTKSVLVDDADEEIGWYAHVSYSH</sequence>
<dbReference type="OrthoDB" id="2441647at2759"/>
<accession>A0A2G5SYS3</accession>
<evidence type="ECO:0000256" key="1">
    <source>
        <dbReference type="ARBA" id="ARBA00022754"/>
    </source>
</evidence>
<dbReference type="InterPro" id="IPR036415">
    <property type="entry name" value="Lamin_tail_dom_sf"/>
</dbReference>
<dbReference type="InterPro" id="IPR001322">
    <property type="entry name" value="Lamin_tail_dom"/>
</dbReference>
<dbReference type="GO" id="GO:0006998">
    <property type="term" value="P:nuclear envelope organization"/>
    <property type="evidence" value="ECO:0007669"/>
    <property type="project" value="TreeGrafter"/>
</dbReference>
<protein>
    <recommendedName>
        <fullName evidence="8">IF rod domain-containing protein</fullName>
    </recommendedName>
</protein>
<dbReference type="Pfam" id="PF00038">
    <property type="entry name" value="Filament"/>
    <property type="match status" value="1"/>
</dbReference>
<dbReference type="GO" id="GO:0005200">
    <property type="term" value="F:structural constituent of cytoskeleton"/>
    <property type="evidence" value="ECO:0007669"/>
    <property type="project" value="TreeGrafter"/>
</dbReference>
<comment type="caution">
    <text evidence="6">The sequence shown here is derived from an EMBL/GenBank/DDBJ whole genome shotgun (WGS) entry which is preliminary data.</text>
</comment>
<feature type="domain" description="LTD" evidence="4">
    <location>
        <begin position="491"/>
        <end position="607"/>
    </location>
</feature>
<dbReference type="GO" id="GO:0005652">
    <property type="term" value="C:nuclear lamina"/>
    <property type="evidence" value="ECO:0007669"/>
    <property type="project" value="TreeGrafter"/>
</dbReference>
<keyword evidence="2 3" id="KW-0175">Coiled coil</keyword>
<evidence type="ECO:0000256" key="2">
    <source>
        <dbReference type="ARBA" id="ARBA00023054"/>
    </source>
</evidence>
<dbReference type="Proteomes" id="UP000230233">
    <property type="component" value="Chromosome X"/>
</dbReference>
<gene>
    <name evidence="6" type="primary">Cni-ifd-1</name>
    <name evidence="6" type="synonym">Cnig_chr_X.g25383</name>
    <name evidence="6" type="ORF">B9Z55_025383</name>
</gene>
<feature type="coiled-coil region" evidence="3">
    <location>
        <begin position="63"/>
        <end position="104"/>
    </location>
</feature>
<dbReference type="GO" id="GO:0007097">
    <property type="term" value="P:nuclear migration"/>
    <property type="evidence" value="ECO:0007669"/>
    <property type="project" value="TreeGrafter"/>
</dbReference>
<proteinExistence type="predicted"/>
<name>A0A2G5SYS3_9PELO</name>
<dbReference type="PANTHER" id="PTHR45721:SF14">
    <property type="entry name" value="INTERMEDIATE FILAMENT PROTEIN IFD-1"/>
    <property type="match status" value="1"/>
</dbReference>
<dbReference type="GO" id="GO:0090435">
    <property type="term" value="P:protein localization to nuclear envelope"/>
    <property type="evidence" value="ECO:0007669"/>
    <property type="project" value="TreeGrafter"/>
</dbReference>
<organism evidence="6 7">
    <name type="scientific">Caenorhabditis nigoni</name>
    <dbReference type="NCBI Taxonomy" id="1611254"/>
    <lineage>
        <taxon>Eukaryota</taxon>
        <taxon>Metazoa</taxon>
        <taxon>Ecdysozoa</taxon>
        <taxon>Nematoda</taxon>
        <taxon>Chromadorea</taxon>
        <taxon>Rhabditida</taxon>
        <taxon>Rhabditina</taxon>
        <taxon>Rhabditomorpha</taxon>
        <taxon>Rhabditoidea</taxon>
        <taxon>Rhabditidae</taxon>
        <taxon>Peloderinae</taxon>
        <taxon>Caenorhabditis</taxon>
    </lineage>
</organism>
<dbReference type="GO" id="GO:0031507">
    <property type="term" value="P:heterochromatin formation"/>
    <property type="evidence" value="ECO:0007669"/>
    <property type="project" value="TreeGrafter"/>
</dbReference>
<dbReference type="AlphaFoldDB" id="A0A2G5SYS3"/>
<dbReference type="Gene3D" id="1.20.5.170">
    <property type="match status" value="1"/>
</dbReference>
<evidence type="ECO:0000259" key="5">
    <source>
        <dbReference type="PROSITE" id="PS51842"/>
    </source>
</evidence>
<dbReference type="PROSITE" id="PS51841">
    <property type="entry name" value="LTD"/>
    <property type="match status" value="1"/>
</dbReference>
<evidence type="ECO:0000313" key="6">
    <source>
        <dbReference type="EMBL" id="PIC20059.1"/>
    </source>
</evidence>
<dbReference type="PROSITE" id="PS51842">
    <property type="entry name" value="IF_ROD_2"/>
    <property type="match status" value="1"/>
</dbReference>
<keyword evidence="1" id="KW-0403">Intermediate filament</keyword>